<sequence>MTRRSVVPYEALVLPVGHDVGARSVSPSGRLHQVRVGSEVMDLTDPEYVVWALAHGIAADDRPMRRTLAERTASYGLDRRDSGMTIDRFLDDGLLIEVGAEPNSAIEFARHHQLIPLAFGLGPDPDHPGLLLVGALGQPLAQLSAPMYDLWTWAHLSPNLWQGCEEAVAVAQRQGVTNPGELDPELVLGGVVAALHDLLRVRAAYLDRRAAR</sequence>
<keyword evidence="2" id="KW-1185">Reference proteome</keyword>
<evidence type="ECO:0000313" key="1">
    <source>
        <dbReference type="EMBL" id="TDD61785.1"/>
    </source>
</evidence>
<dbReference type="OrthoDB" id="5191117at2"/>
<evidence type="ECO:0000313" key="2">
    <source>
        <dbReference type="Proteomes" id="UP000295124"/>
    </source>
</evidence>
<accession>A0A4R4ZSK3</accession>
<protein>
    <submittedName>
        <fullName evidence="1">Uncharacterized protein</fullName>
    </submittedName>
</protein>
<dbReference type="EMBL" id="SMKX01000011">
    <property type="protein sequence ID" value="TDD61785.1"/>
    <property type="molecule type" value="Genomic_DNA"/>
</dbReference>
<organism evidence="1 2">
    <name type="scientific">Kribbella antibiotica</name>
    <dbReference type="NCBI Taxonomy" id="190195"/>
    <lineage>
        <taxon>Bacteria</taxon>
        <taxon>Bacillati</taxon>
        <taxon>Actinomycetota</taxon>
        <taxon>Actinomycetes</taxon>
        <taxon>Propionibacteriales</taxon>
        <taxon>Kribbellaceae</taxon>
        <taxon>Kribbella</taxon>
    </lineage>
</organism>
<reference evidence="1 2" key="1">
    <citation type="submission" date="2019-03" db="EMBL/GenBank/DDBJ databases">
        <title>Draft genome sequences of novel Actinobacteria.</title>
        <authorList>
            <person name="Sahin N."/>
            <person name="Ay H."/>
            <person name="Saygin H."/>
        </authorList>
    </citation>
    <scope>NUCLEOTIDE SEQUENCE [LARGE SCALE GENOMIC DNA]</scope>
    <source>
        <strain evidence="1 2">JCM 13523</strain>
    </source>
</reference>
<dbReference type="AlphaFoldDB" id="A0A4R4ZSK3"/>
<comment type="caution">
    <text evidence="1">The sequence shown here is derived from an EMBL/GenBank/DDBJ whole genome shotgun (WGS) entry which is preliminary data.</text>
</comment>
<name>A0A4R4ZSK3_9ACTN</name>
<dbReference type="RefSeq" id="WP_132166197.1">
    <property type="nucleotide sequence ID" value="NZ_SMKX01000011.1"/>
</dbReference>
<gene>
    <name evidence="1" type="ORF">E1263_06220</name>
</gene>
<proteinExistence type="predicted"/>
<dbReference type="Proteomes" id="UP000295124">
    <property type="component" value="Unassembled WGS sequence"/>
</dbReference>